<dbReference type="AlphaFoldDB" id="A0A4U6BJJ8"/>
<dbReference type="OrthoDB" id="8127577at2"/>
<organism evidence="1 2">
    <name type="scientific">Afipia massiliensis</name>
    <dbReference type="NCBI Taxonomy" id="211460"/>
    <lineage>
        <taxon>Bacteria</taxon>
        <taxon>Pseudomonadati</taxon>
        <taxon>Pseudomonadota</taxon>
        <taxon>Alphaproteobacteria</taxon>
        <taxon>Hyphomicrobiales</taxon>
        <taxon>Nitrobacteraceae</taxon>
        <taxon>Afipia</taxon>
    </lineage>
</organism>
<dbReference type="InterPro" id="IPR036692">
    <property type="entry name" value="Shew3726-like_sf"/>
</dbReference>
<proteinExistence type="predicted"/>
<evidence type="ECO:0000313" key="1">
    <source>
        <dbReference type="EMBL" id="TKT70267.1"/>
    </source>
</evidence>
<reference evidence="1" key="1">
    <citation type="submission" date="2019-04" db="EMBL/GenBank/DDBJ databases">
        <title>Whole genome sequencing of cave bacteria.</title>
        <authorList>
            <person name="Gan H.M."/>
            <person name="Barton H."/>
            <person name="Savka M.A."/>
        </authorList>
    </citation>
    <scope>NUCLEOTIDE SEQUENCE [LARGE SCALE GENOMIC DNA]</scope>
    <source>
        <strain evidence="1">LC387</strain>
    </source>
</reference>
<dbReference type="Pfam" id="PF07369">
    <property type="entry name" value="DUF1488"/>
    <property type="match status" value="1"/>
</dbReference>
<accession>A0A4U6BJJ8</accession>
<comment type="caution">
    <text evidence="1">The sequence shown here is derived from an EMBL/GenBank/DDBJ whole genome shotgun (WGS) entry which is preliminary data.</text>
</comment>
<dbReference type="SUPFAM" id="SSF160272">
    <property type="entry name" value="Shew3726-like"/>
    <property type="match status" value="1"/>
</dbReference>
<dbReference type="EMBL" id="LBIA02000001">
    <property type="protein sequence ID" value="TKT70267.1"/>
    <property type="molecule type" value="Genomic_DNA"/>
</dbReference>
<gene>
    <name evidence="1" type="ORF">YH63_001905</name>
</gene>
<dbReference type="InterPro" id="IPR009962">
    <property type="entry name" value="DUF1488"/>
</dbReference>
<name>A0A4U6BJJ8_9BRAD</name>
<sequence>MVVAGGDYVHFVVEYGGKIEKCRVTETALLNRERLSKKYAGHAQLIAIFVRHRAEIECLALAKLQREGHSDRSVVVTTEDLNP</sequence>
<evidence type="ECO:0000313" key="2">
    <source>
        <dbReference type="Proteomes" id="UP000034832"/>
    </source>
</evidence>
<protein>
    <submittedName>
        <fullName evidence="1">DUF1488 domain-containing protein</fullName>
    </submittedName>
</protein>
<keyword evidence="2" id="KW-1185">Reference proteome</keyword>
<dbReference type="RefSeq" id="WP_046829077.1">
    <property type="nucleotide sequence ID" value="NZ_LBIA02000001.1"/>
</dbReference>
<dbReference type="Proteomes" id="UP000034832">
    <property type="component" value="Unassembled WGS sequence"/>
</dbReference>